<dbReference type="Gene3D" id="3.40.50.410">
    <property type="entry name" value="von Willebrand factor, type A domain"/>
    <property type="match status" value="1"/>
</dbReference>
<keyword evidence="1" id="KW-0812">Transmembrane</keyword>
<dbReference type="EMBL" id="LR134433">
    <property type="protein sequence ID" value="VEH86008.1"/>
    <property type="molecule type" value="Genomic_DNA"/>
</dbReference>
<dbReference type="InterPro" id="IPR002035">
    <property type="entry name" value="VWF_A"/>
</dbReference>
<evidence type="ECO:0000259" key="2">
    <source>
        <dbReference type="SMART" id="SM00327"/>
    </source>
</evidence>
<feature type="domain" description="VWFA" evidence="2">
    <location>
        <begin position="90"/>
        <end position="260"/>
    </location>
</feature>
<dbReference type="InterPro" id="IPR050768">
    <property type="entry name" value="UPF0353/GerABKA_families"/>
</dbReference>
<proteinExistence type="predicted"/>
<keyword evidence="1" id="KW-1133">Transmembrane helix</keyword>
<evidence type="ECO:0000313" key="6">
    <source>
        <dbReference type="Proteomes" id="UP000281170"/>
    </source>
</evidence>
<feature type="transmembrane region" description="Helical" evidence="1">
    <location>
        <begin position="59"/>
        <end position="79"/>
    </location>
</feature>
<evidence type="ECO:0000313" key="5">
    <source>
        <dbReference type="Proteomes" id="UP000054859"/>
    </source>
</evidence>
<dbReference type="Proteomes" id="UP000281170">
    <property type="component" value="Plasmid 24"/>
</dbReference>
<keyword evidence="5" id="KW-1185">Reference proteome</keyword>
<organism evidence="3 5">
    <name type="scientific">Legionella adelaidensis</name>
    <dbReference type="NCBI Taxonomy" id="45056"/>
    <lineage>
        <taxon>Bacteria</taxon>
        <taxon>Pseudomonadati</taxon>
        <taxon>Pseudomonadota</taxon>
        <taxon>Gammaproteobacteria</taxon>
        <taxon>Legionellales</taxon>
        <taxon>Legionellaceae</taxon>
        <taxon>Legionella</taxon>
    </lineage>
</organism>
<protein>
    <submittedName>
        <fullName evidence="4">TPR (Repeat) domain protein</fullName>
    </submittedName>
</protein>
<dbReference type="Proteomes" id="UP000054859">
    <property type="component" value="Unassembled WGS sequence"/>
</dbReference>
<sequence length="307" mass="34305">MAEFHFLRPLWLLAFIPLTIIFYLLFSRPTMLRVWESVCDSHLLKQLFANTHQRKRSSAFTILGISALCMVIALAGPSWTRLPVPTYKEVKPKILLLDMSDSMLNNDLSPDRLSRAKFKLHDLLGAKNAAQYGLIVYSGEPFVVSPLTEDSQTIDSLLSSLAPDVMPVEGQKLETALEEAGKLFEQAGFHQGDILVLTATAPSEEAINAASTLAGAGFKVSILPVLKEQNSEAFREFSQEGKGKLLTFSDDSSDLDEWLNTSTNKQYSSNLQNEAPVWKDEGKWFLIPALIFLLPVFRKGWLQKVQQ</sequence>
<geneLocation type="plasmid" evidence="4 6">
    <name>24</name>
</geneLocation>
<dbReference type="STRING" id="45056.Lade_1363"/>
<dbReference type="SMART" id="SM00327">
    <property type="entry name" value="VWA"/>
    <property type="match status" value="1"/>
</dbReference>
<dbReference type="SUPFAM" id="SSF53300">
    <property type="entry name" value="vWA-like"/>
    <property type="match status" value="1"/>
</dbReference>
<dbReference type="AlphaFoldDB" id="A0A0W0R2S5"/>
<dbReference type="InterPro" id="IPR036465">
    <property type="entry name" value="vWFA_dom_sf"/>
</dbReference>
<feature type="transmembrane region" description="Helical" evidence="1">
    <location>
        <begin position="6"/>
        <end position="26"/>
    </location>
</feature>
<dbReference type="PANTHER" id="PTHR22550">
    <property type="entry name" value="SPORE GERMINATION PROTEIN"/>
    <property type="match status" value="1"/>
</dbReference>
<keyword evidence="4" id="KW-0614">Plasmid</keyword>
<dbReference type="PANTHER" id="PTHR22550:SF14">
    <property type="entry name" value="VWFA DOMAIN-CONTAINING PROTEIN"/>
    <property type="match status" value="1"/>
</dbReference>
<gene>
    <name evidence="3" type="ORF">Lade_1363</name>
    <name evidence="4" type="ORF">NCTC12735_01653</name>
</gene>
<dbReference type="PATRIC" id="fig|45056.6.peg.1408"/>
<reference evidence="3 5" key="1">
    <citation type="submission" date="2015-11" db="EMBL/GenBank/DDBJ databases">
        <title>Identification of large and diverse effector repertoires of 38 Legionella species.</title>
        <authorList>
            <person name="Burstein D."/>
            <person name="Amaro F."/>
            <person name="Zusman T."/>
            <person name="Lifshitz Z."/>
            <person name="Cohen O."/>
            <person name="Gilbert J.A."/>
            <person name="Pupko T."/>
            <person name="Shuman H.A."/>
            <person name="Segal G."/>
        </authorList>
    </citation>
    <scope>NUCLEOTIDE SEQUENCE [LARGE SCALE GENOMIC DNA]</scope>
    <source>
        <strain evidence="3 5">1762-AUS-E</strain>
    </source>
</reference>
<evidence type="ECO:0000313" key="4">
    <source>
        <dbReference type="EMBL" id="VEH86008.1"/>
    </source>
</evidence>
<dbReference type="EMBL" id="LNKA01000002">
    <property type="protein sequence ID" value="KTC65341.1"/>
    <property type="molecule type" value="Genomic_DNA"/>
</dbReference>
<name>A0A0W0R2S5_9GAMM</name>
<accession>A0A0W0R2S5</accession>
<evidence type="ECO:0000313" key="3">
    <source>
        <dbReference type="EMBL" id="KTC65341.1"/>
    </source>
</evidence>
<dbReference type="KEGG" id="ladl:NCTC12735_01653"/>
<reference evidence="4 6" key="2">
    <citation type="submission" date="2018-12" db="EMBL/GenBank/DDBJ databases">
        <authorList>
            <consortium name="Pathogen Informatics"/>
        </authorList>
    </citation>
    <scope>NUCLEOTIDE SEQUENCE [LARGE SCALE GENOMIC DNA]</scope>
    <source>
        <strain evidence="4 6">NCTC12735</strain>
        <plasmid evidence="6">24</plasmid>
    </source>
</reference>
<dbReference type="Pfam" id="PF13519">
    <property type="entry name" value="VWA_2"/>
    <property type="match status" value="1"/>
</dbReference>
<keyword evidence="1" id="KW-0472">Membrane</keyword>
<evidence type="ECO:0000256" key="1">
    <source>
        <dbReference type="SAM" id="Phobius"/>
    </source>
</evidence>